<evidence type="ECO:0000313" key="4">
    <source>
        <dbReference type="Proteomes" id="UP001500984"/>
    </source>
</evidence>
<dbReference type="Proteomes" id="UP001500984">
    <property type="component" value="Unassembled WGS sequence"/>
</dbReference>
<dbReference type="RefSeq" id="WP_344334906.1">
    <property type="nucleotide sequence ID" value="NZ_BAAAPZ010000002.1"/>
</dbReference>
<keyword evidence="2" id="KW-0732">Signal</keyword>
<accession>A0ABP5HYB9</accession>
<reference evidence="4" key="1">
    <citation type="journal article" date="2019" name="Int. J. Syst. Evol. Microbiol.">
        <title>The Global Catalogue of Microorganisms (GCM) 10K type strain sequencing project: providing services to taxonomists for standard genome sequencing and annotation.</title>
        <authorList>
            <consortium name="The Broad Institute Genomics Platform"/>
            <consortium name="The Broad Institute Genome Sequencing Center for Infectious Disease"/>
            <person name="Wu L."/>
            <person name="Ma J."/>
        </authorList>
    </citation>
    <scope>NUCLEOTIDE SEQUENCE [LARGE SCALE GENOMIC DNA]</scope>
    <source>
        <strain evidence="4">JCM 15900</strain>
    </source>
</reference>
<feature type="signal peptide" evidence="2">
    <location>
        <begin position="1"/>
        <end position="33"/>
    </location>
</feature>
<comment type="caution">
    <text evidence="3">The sequence shown here is derived from an EMBL/GenBank/DDBJ whole genome shotgun (WGS) entry which is preliminary data.</text>
</comment>
<evidence type="ECO:0000256" key="1">
    <source>
        <dbReference type="SAM" id="MobiDB-lite"/>
    </source>
</evidence>
<feature type="region of interest" description="Disordered" evidence="1">
    <location>
        <begin position="85"/>
        <end position="104"/>
    </location>
</feature>
<evidence type="ECO:0000256" key="2">
    <source>
        <dbReference type="SAM" id="SignalP"/>
    </source>
</evidence>
<organism evidence="3 4">
    <name type="scientific">Brevibacterium salitolerans</name>
    <dbReference type="NCBI Taxonomy" id="1403566"/>
    <lineage>
        <taxon>Bacteria</taxon>
        <taxon>Bacillati</taxon>
        <taxon>Actinomycetota</taxon>
        <taxon>Actinomycetes</taxon>
        <taxon>Micrococcales</taxon>
        <taxon>Brevibacteriaceae</taxon>
        <taxon>Brevibacterium</taxon>
    </lineage>
</organism>
<feature type="region of interest" description="Disordered" evidence="1">
    <location>
        <begin position="30"/>
        <end position="76"/>
    </location>
</feature>
<dbReference type="PROSITE" id="PS51257">
    <property type="entry name" value="PROKAR_LIPOPROTEIN"/>
    <property type="match status" value="1"/>
</dbReference>
<name>A0ABP5HYB9_9MICO</name>
<keyword evidence="4" id="KW-1185">Reference proteome</keyword>
<gene>
    <name evidence="3" type="ORF">GCM10009823_05560</name>
</gene>
<evidence type="ECO:0000313" key="3">
    <source>
        <dbReference type="EMBL" id="GAA2089641.1"/>
    </source>
</evidence>
<sequence length="197" mass="19334">MTTVLKAGRASRTVLGGLTLALALAACTGPAGEADPTEAPEEVPQRTAEASPGAEGETASDAGASMGPATGSGAAGLTVAAEGEGPMGLTAASPVEETEGEAAEVSGRLVVGPGACLSVVSDGAGDEQRPRLAVFPEGTEFVLRGDRPSVTADPLGTVQVGEHTTFTAVEVPLDEADGVPERCARGAADSVLAVQGR</sequence>
<proteinExistence type="predicted"/>
<evidence type="ECO:0008006" key="5">
    <source>
        <dbReference type="Google" id="ProtNLM"/>
    </source>
</evidence>
<feature type="chain" id="PRO_5046067039" description="Lipoprotein" evidence="2">
    <location>
        <begin position="34"/>
        <end position="197"/>
    </location>
</feature>
<protein>
    <recommendedName>
        <fullName evidence="5">Lipoprotein</fullName>
    </recommendedName>
</protein>
<dbReference type="EMBL" id="BAAAPZ010000002">
    <property type="protein sequence ID" value="GAA2089641.1"/>
    <property type="molecule type" value="Genomic_DNA"/>
</dbReference>